<comment type="caution">
    <text evidence="2">The sequence shown here is derived from an EMBL/GenBank/DDBJ whole genome shotgun (WGS) entry which is preliminary data.</text>
</comment>
<feature type="region of interest" description="Disordered" evidence="1">
    <location>
        <begin position="83"/>
        <end position="102"/>
    </location>
</feature>
<sequence length="395" mass="43352">MTSYWRATSAAAADDDTSISEIFTDMLNVNEDILAATAECQAEGDISGLMAYQCILHRDLMEMAEFIDSIFGVYSNIHTNTNSRSDTTSSTLLPQEKSDESEPHLIDLTAEVAEDKAFAAATETFPAVIKKKPVRKNAQRGALLTAIEAGEKVRETRRSKEQWIKLRHQVLKEEGVSAIMNKHSSGMLEIASTQSGAKETQQGDGGVALANQLRAHQHVAAFLQAFKETTPAGPPPPMNVLLANQLAMHTTAPPLAVPAPLLPRVSVATFAAAEKPIKPSTAGNSFPKIALPPAHSMCNMLFTFSGMFNPQASAGFMPMPPWQQQARHVMPTRTLAKTPDFKKMCELCRKRHFSVHQCRLVLQHTDPEWQLAQPPPANRQRMRKQSASDTTKQVT</sequence>
<accession>A0AAV0TKJ2</accession>
<feature type="compositionally biased region" description="Polar residues" evidence="1">
    <location>
        <begin position="385"/>
        <end position="395"/>
    </location>
</feature>
<evidence type="ECO:0000313" key="2">
    <source>
        <dbReference type="EMBL" id="CAI5723106.1"/>
    </source>
</evidence>
<protein>
    <submittedName>
        <fullName evidence="2">Uncharacterized protein</fullName>
    </submittedName>
</protein>
<dbReference type="Proteomes" id="UP001162029">
    <property type="component" value="Unassembled WGS sequence"/>
</dbReference>
<keyword evidence="3" id="KW-1185">Reference proteome</keyword>
<organism evidence="2 3">
    <name type="scientific">Peronospora destructor</name>
    <dbReference type="NCBI Taxonomy" id="86335"/>
    <lineage>
        <taxon>Eukaryota</taxon>
        <taxon>Sar</taxon>
        <taxon>Stramenopiles</taxon>
        <taxon>Oomycota</taxon>
        <taxon>Peronosporomycetes</taxon>
        <taxon>Peronosporales</taxon>
        <taxon>Peronosporaceae</taxon>
        <taxon>Peronospora</taxon>
    </lineage>
</organism>
<dbReference type="AlphaFoldDB" id="A0AAV0TKJ2"/>
<proteinExistence type="predicted"/>
<evidence type="ECO:0000256" key="1">
    <source>
        <dbReference type="SAM" id="MobiDB-lite"/>
    </source>
</evidence>
<gene>
    <name evidence="2" type="ORF">PDE001_LOCUS2831</name>
</gene>
<name>A0AAV0TKJ2_9STRA</name>
<dbReference type="EMBL" id="CANTFM010000488">
    <property type="protein sequence ID" value="CAI5723106.1"/>
    <property type="molecule type" value="Genomic_DNA"/>
</dbReference>
<evidence type="ECO:0000313" key="3">
    <source>
        <dbReference type="Proteomes" id="UP001162029"/>
    </source>
</evidence>
<feature type="region of interest" description="Disordered" evidence="1">
    <location>
        <begin position="370"/>
        <end position="395"/>
    </location>
</feature>
<reference evidence="2" key="1">
    <citation type="submission" date="2022-12" db="EMBL/GenBank/DDBJ databases">
        <authorList>
            <person name="Webb A."/>
        </authorList>
    </citation>
    <scope>NUCLEOTIDE SEQUENCE</scope>
    <source>
        <strain evidence="2">Pd1</strain>
    </source>
</reference>